<evidence type="ECO:0000256" key="2">
    <source>
        <dbReference type="ARBA" id="ARBA00023180"/>
    </source>
</evidence>
<dbReference type="EMBL" id="LWCA01001155">
    <property type="protein sequence ID" value="OAF65767.1"/>
    <property type="molecule type" value="Genomic_DNA"/>
</dbReference>
<dbReference type="Proteomes" id="UP000078046">
    <property type="component" value="Unassembled WGS sequence"/>
</dbReference>
<dbReference type="Pfam" id="PF17064">
    <property type="entry name" value="QVR"/>
    <property type="match status" value="1"/>
</dbReference>
<name>A0A177AUS8_9BILA</name>
<dbReference type="GO" id="GO:0032222">
    <property type="term" value="P:regulation of synaptic transmission, cholinergic"/>
    <property type="evidence" value="ECO:0007669"/>
    <property type="project" value="InterPro"/>
</dbReference>
<dbReference type="GO" id="GO:0030431">
    <property type="term" value="P:sleep"/>
    <property type="evidence" value="ECO:0007669"/>
    <property type="project" value="InterPro"/>
</dbReference>
<keyword evidence="2" id="KW-0325">Glycoprotein</keyword>
<reference evidence="4 5" key="1">
    <citation type="submission" date="2016-04" db="EMBL/GenBank/DDBJ databases">
        <title>The genome of Intoshia linei affirms orthonectids as highly simplified spiralians.</title>
        <authorList>
            <person name="Mikhailov K.V."/>
            <person name="Slusarev G.S."/>
            <person name="Nikitin M.A."/>
            <person name="Logacheva M.D."/>
            <person name="Penin A."/>
            <person name="Aleoshin V."/>
            <person name="Panchin Y.V."/>
        </authorList>
    </citation>
    <scope>NUCLEOTIDE SEQUENCE [LARGE SCALE GENOMIC DNA]</scope>
    <source>
        <strain evidence="4">Intl2013</strain>
        <tissue evidence="4">Whole animal</tissue>
    </source>
</reference>
<comment type="caution">
    <text evidence="4">The sequence shown here is derived from an EMBL/GenBank/DDBJ whole genome shotgun (WGS) entry which is preliminary data.</text>
</comment>
<feature type="signal peptide" evidence="3">
    <location>
        <begin position="1"/>
        <end position="17"/>
    </location>
</feature>
<evidence type="ECO:0000313" key="4">
    <source>
        <dbReference type="EMBL" id="OAF65767.1"/>
    </source>
</evidence>
<gene>
    <name evidence="4" type="ORF">A3Q56_06526</name>
</gene>
<dbReference type="OrthoDB" id="10046582at2759"/>
<feature type="chain" id="PRO_5008056714" description="Protein quiver" evidence="3">
    <location>
        <begin position="18"/>
        <end position="125"/>
    </location>
</feature>
<dbReference type="AlphaFoldDB" id="A0A177AUS8"/>
<accession>A0A177AUS8</accession>
<evidence type="ECO:0000256" key="1">
    <source>
        <dbReference type="ARBA" id="ARBA00022729"/>
    </source>
</evidence>
<evidence type="ECO:0000256" key="3">
    <source>
        <dbReference type="SAM" id="SignalP"/>
    </source>
</evidence>
<keyword evidence="1 3" id="KW-0732">Signal</keyword>
<organism evidence="4 5">
    <name type="scientific">Intoshia linei</name>
    <dbReference type="NCBI Taxonomy" id="1819745"/>
    <lineage>
        <taxon>Eukaryota</taxon>
        <taxon>Metazoa</taxon>
        <taxon>Spiralia</taxon>
        <taxon>Lophotrochozoa</taxon>
        <taxon>Mesozoa</taxon>
        <taxon>Orthonectida</taxon>
        <taxon>Rhopaluridae</taxon>
        <taxon>Intoshia</taxon>
    </lineage>
</organism>
<keyword evidence="5" id="KW-1185">Reference proteome</keyword>
<sequence>MHLEILILFLKIFEINAIQCYECDSNEDETCPSNQRFDKTRNAVVDCNTDEAHVPGTYCVKITQESAGCLYTGTGGRKLHDGVDQNQTQVRYNIVNLSIKQELHGAVLGYIKTWEYLKKCVIVIM</sequence>
<protein>
    <recommendedName>
        <fullName evidence="6">Protein quiver</fullName>
    </recommendedName>
</protein>
<proteinExistence type="predicted"/>
<dbReference type="InterPro" id="IPR031424">
    <property type="entry name" value="QVR-like"/>
</dbReference>
<evidence type="ECO:0008006" key="6">
    <source>
        <dbReference type="Google" id="ProtNLM"/>
    </source>
</evidence>
<evidence type="ECO:0000313" key="5">
    <source>
        <dbReference type="Proteomes" id="UP000078046"/>
    </source>
</evidence>